<feature type="transmembrane region" description="Helical" evidence="1">
    <location>
        <begin position="131"/>
        <end position="153"/>
    </location>
</feature>
<dbReference type="SUPFAM" id="SSF103473">
    <property type="entry name" value="MFS general substrate transporter"/>
    <property type="match status" value="1"/>
</dbReference>
<evidence type="ECO:0000256" key="1">
    <source>
        <dbReference type="SAM" id="Phobius"/>
    </source>
</evidence>
<sequence length="256" mass="28824">MIMRDSEIKTLFAKADEQVHVDEIRKQKTYYAMIEEMEKQRTPMMSTKNILLHQFWYMDKLFFAVYGVLICLGIIFVTALQYTGLNQNGMITVCMVGAGILSITSISVIDKLFFGKMAELGESCYFNTKQCVAAWLVLSGMINVMILFLIAGYLNYHWRVGLLQVGLYILTPYLVSSITALGILSMETRGKNSSLFGMSAIFLSISYGVIGSIPRALFVTTLWIWAVAFLVSGLLFVMQIKKLLSKMEKGEVLCTN</sequence>
<evidence type="ECO:0000313" key="3">
    <source>
        <dbReference type="Proteomes" id="UP000284051"/>
    </source>
</evidence>
<reference evidence="2 3" key="1">
    <citation type="submission" date="2018-08" db="EMBL/GenBank/DDBJ databases">
        <title>A genome reference for cultivated species of the human gut microbiota.</title>
        <authorList>
            <person name="Zou Y."/>
            <person name="Xue W."/>
            <person name="Luo G."/>
        </authorList>
    </citation>
    <scope>NUCLEOTIDE SEQUENCE [LARGE SCALE GENOMIC DNA]</scope>
    <source>
        <strain evidence="2 3">AM22-21LB</strain>
    </source>
</reference>
<feature type="transmembrane region" description="Helical" evidence="1">
    <location>
        <begin position="165"/>
        <end position="186"/>
    </location>
</feature>
<feature type="transmembrane region" description="Helical" evidence="1">
    <location>
        <begin position="89"/>
        <end position="110"/>
    </location>
</feature>
<dbReference type="EMBL" id="QRID01000001">
    <property type="protein sequence ID" value="RHG30895.1"/>
    <property type="molecule type" value="Genomic_DNA"/>
</dbReference>
<name>A0A414T9K3_9FIRM</name>
<protein>
    <recommendedName>
        <fullName evidence="4">ABC-2 transporter permease</fullName>
    </recommendedName>
</protein>
<comment type="caution">
    <text evidence="2">The sequence shown here is derived from an EMBL/GenBank/DDBJ whole genome shotgun (WGS) entry which is preliminary data.</text>
</comment>
<feature type="transmembrane region" description="Helical" evidence="1">
    <location>
        <begin position="216"/>
        <end position="237"/>
    </location>
</feature>
<feature type="transmembrane region" description="Helical" evidence="1">
    <location>
        <begin position="193"/>
        <end position="210"/>
    </location>
</feature>
<dbReference type="AlphaFoldDB" id="A0A414T9K3"/>
<gene>
    <name evidence="2" type="ORF">DW264_01210</name>
</gene>
<dbReference type="InterPro" id="IPR036259">
    <property type="entry name" value="MFS_trans_sf"/>
</dbReference>
<organism evidence="2 3">
    <name type="scientific">Roseburia intestinalis</name>
    <dbReference type="NCBI Taxonomy" id="166486"/>
    <lineage>
        <taxon>Bacteria</taxon>
        <taxon>Bacillati</taxon>
        <taxon>Bacillota</taxon>
        <taxon>Clostridia</taxon>
        <taxon>Lachnospirales</taxon>
        <taxon>Lachnospiraceae</taxon>
        <taxon>Roseburia</taxon>
    </lineage>
</organism>
<accession>A0A414T9K3</accession>
<keyword evidence="1" id="KW-0472">Membrane</keyword>
<keyword evidence="1" id="KW-0812">Transmembrane</keyword>
<evidence type="ECO:0008006" key="4">
    <source>
        <dbReference type="Google" id="ProtNLM"/>
    </source>
</evidence>
<evidence type="ECO:0000313" key="2">
    <source>
        <dbReference type="EMBL" id="RHG30895.1"/>
    </source>
</evidence>
<dbReference type="Proteomes" id="UP000284051">
    <property type="component" value="Unassembled WGS sequence"/>
</dbReference>
<proteinExistence type="predicted"/>
<keyword evidence="1" id="KW-1133">Transmembrane helix</keyword>
<feature type="transmembrane region" description="Helical" evidence="1">
    <location>
        <begin position="61"/>
        <end position="83"/>
    </location>
</feature>